<dbReference type="AlphaFoldDB" id="A0A402B824"/>
<organism evidence="3 4">
    <name type="scientific">Dictyobacter alpinus</name>
    <dbReference type="NCBI Taxonomy" id="2014873"/>
    <lineage>
        <taxon>Bacteria</taxon>
        <taxon>Bacillati</taxon>
        <taxon>Chloroflexota</taxon>
        <taxon>Ktedonobacteria</taxon>
        <taxon>Ktedonobacterales</taxon>
        <taxon>Dictyobacteraceae</taxon>
        <taxon>Dictyobacter</taxon>
    </lineage>
</organism>
<dbReference type="SUPFAM" id="SSF51735">
    <property type="entry name" value="NAD(P)-binding Rossmann-fold domains"/>
    <property type="match status" value="1"/>
</dbReference>
<protein>
    <submittedName>
        <fullName evidence="3">NAD-dependent epimerase</fullName>
    </submittedName>
</protein>
<accession>A0A402B824</accession>
<keyword evidence="4" id="KW-1185">Reference proteome</keyword>
<comment type="caution">
    <text evidence="3">The sequence shown here is derived from an EMBL/GenBank/DDBJ whole genome shotgun (WGS) entry which is preliminary data.</text>
</comment>
<gene>
    <name evidence="3" type="ORF">KDA_30080</name>
</gene>
<dbReference type="EMBL" id="BIFT01000001">
    <property type="protein sequence ID" value="GCE27524.1"/>
    <property type="molecule type" value="Genomic_DNA"/>
</dbReference>
<evidence type="ECO:0000313" key="4">
    <source>
        <dbReference type="Proteomes" id="UP000287171"/>
    </source>
</evidence>
<dbReference type="InterPro" id="IPR001509">
    <property type="entry name" value="Epimerase_deHydtase"/>
</dbReference>
<name>A0A402B824_9CHLR</name>
<dbReference type="InterPro" id="IPR036291">
    <property type="entry name" value="NAD(P)-bd_dom_sf"/>
</dbReference>
<dbReference type="OrthoDB" id="9779902at2"/>
<dbReference type="PANTHER" id="PTHR43000">
    <property type="entry name" value="DTDP-D-GLUCOSE 4,6-DEHYDRATASE-RELATED"/>
    <property type="match status" value="1"/>
</dbReference>
<dbReference type="Pfam" id="PF01370">
    <property type="entry name" value="Epimerase"/>
    <property type="match status" value="1"/>
</dbReference>
<comment type="similarity">
    <text evidence="1">Belongs to the NAD(P)-dependent epimerase/dehydratase family.</text>
</comment>
<proteinExistence type="inferred from homology"/>
<evidence type="ECO:0000256" key="1">
    <source>
        <dbReference type="ARBA" id="ARBA00007637"/>
    </source>
</evidence>
<dbReference type="RefSeq" id="WP_126627861.1">
    <property type="nucleotide sequence ID" value="NZ_BIFT01000001.1"/>
</dbReference>
<reference evidence="4" key="1">
    <citation type="submission" date="2018-12" db="EMBL/GenBank/DDBJ databases">
        <title>Tengunoibacter tsumagoiensis gen. nov., sp. nov., Dictyobacter kobayashii sp. nov., D. alpinus sp. nov., and D. joshuensis sp. nov. and description of Dictyobacteraceae fam. nov. within the order Ktedonobacterales isolated from Tengu-no-mugimeshi.</title>
        <authorList>
            <person name="Wang C.M."/>
            <person name="Zheng Y."/>
            <person name="Sakai Y."/>
            <person name="Toyoda A."/>
            <person name="Minakuchi Y."/>
            <person name="Abe K."/>
            <person name="Yokota A."/>
            <person name="Yabe S."/>
        </authorList>
    </citation>
    <scope>NUCLEOTIDE SEQUENCE [LARGE SCALE GENOMIC DNA]</scope>
    <source>
        <strain evidence="4">Uno16</strain>
    </source>
</reference>
<sequence>MMRSILLTGAAGRIGSAFFQATAHHYTWRCVDRVPPAFPLGTASWHQVDMTDQETCFHLCQGIDTVVHLAADPSPEAVFYPSLLENNIQVTYNLFTAAVEAKCRRFIFASSAQAVEGYPLDVQVHPDMPIRPKNLYGVSKCFGEALASYYAYQQGLSTVILRIGNYSEENPQSMSARDRSAFLSPRDLHHLLIKCIETPNIPFALLHALSGNRFSRLDTTRTRDLVNYQPQDDGFADLLLSDEAERRSGK</sequence>
<dbReference type="Proteomes" id="UP000287171">
    <property type="component" value="Unassembled WGS sequence"/>
</dbReference>
<evidence type="ECO:0000259" key="2">
    <source>
        <dbReference type="Pfam" id="PF01370"/>
    </source>
</evidence>
<dbReference type="Gene3D" id="3.40.50.720">
    <property type="entry name" value="NAD(P)-binding Rossmann-like Domain"/>
    <property type="match status" value="1"/>
</dbReference>
<evidence type="ECO:0000313" key="3">
    <source>
        <dbReference type="EMBL" id="GCE27524.1"/>
    </source>
</evidence>
<feature type="domain" description="NAD-dependent epimerase/dehydratase" evidence="2">
    <location>
        <begin position="5"/>
        <end position="167"/>
    </location>
</feature>